<protein>
    <recommendedName>
        <fullName evidence="5">RcnB family protein</fullName>
    </recommendedName>
</protein>
<dbReference type="Proteomes" id="UP000186553">
    <property type="component" value="Unassembled WGS sequence"/>
</dbReference>
<evidence type="ECO:0000256" key="1">
    <source>
        <dbReference type="SAM" id="MobiDB-lite"/>
    </source>
</evidence>
<feature type="chain" id="PRO_5008671769" description="RcnB family protein" evidence="2">
    <location>
        <begin position="24"/>
        <end position="158"/>
    </location>
</feature>
<dbReference type="Pfam" id="PF11776">
    <property type="entry name" value="RcnB"/>
    <property type="match status" value="1"/>
</dbReference>
<feature type="region of interest" description="Disordered" evidence="1">
    <location>
        <begin position="32"/>
        <end position="83"/>
    </location>
</feature>
<gene>
    <name evidence="3" type="ORF">BBP83_14480</name>
</gene>
<dbReference type="EMBL" id="MBDL01000004">
    <property type="protein sequence ID" value="ODA14071.1"/>
    <property type="molecule type" value="Genomic_DNA"/>
</dbReference>
<dbReference type="RefSeq" id="WP_068886099.1">
    <property type="nucleotide sequence ID" value="NZ_CBCRUU010000001.1"/>
</dbReference>
<proteinExistence type="predicted"/>
<evidence type="ECO:0000256" key="2">
    <source>
        <dbReference type="SAM" id="SignalP"/>
    </source>
</evidence>
<dbReference type="AlphaFoldDB" id="A0A1C3CZ84"/>
<organism evidence="3 4">
    <name type="scientific">Acinetobacter celticus</name>
    <dbReference type="NCBI Taxonomy" id="1891224"/>
    <lineage>
        <taxon>Bacteria</taxon>
        <taxon>Pseudomonadati</taxon>
        <taxon>Pseudomonadota</taxon>
        <taxon>Gammaproteobacteria</taxon>
        <taxon>Moraxellales</taxon>
        <taxon>Moraxellaceae</taxon>
        <taxon>Acinetobacter</taxon>
    </lineage>
</organism>
<dbReference type="InterPro" id="IPR024572">
    <property type="entry name" value="RcnB"/>
</dbReference>
<keyword evidence="4" id="KW-1185">Reference proteome</keyword>
<accession>A0A1C3CZ84</accession>
<name>A0A1C3CZ84_9GAMM</name>
<evidence type="ECO:0000313" key="3">
    <source>
        <dbReference type="EMBL" id="ODA14071.1"/>
    </source>
</evidence>
<evidence type="ECO:0008006" key="5">
    <source>
        <dbReference type="Google" id="ProtNLM"/>
    </source>
</evidence>
<keyword evidence="2" id="KW-0732">Signal</keyword>
<dbReference type="OrthoDB" id="6687316at2"/>
<reference evidence="3 4" key="1">
    <citation type="submission" date="2016-07" db="EMBL/GenBank/DDBJ databases">
        <title>Acinetobacter sp. ANC 4603.</title>
        <authorList>
            <person name="Radolfova-Krizova L."/>
            <person name="Nemec A."/>
        </authorList>
    </citation>
    <scope>NUCLEOTIDE SEQUENCE [LARGE SCALE GENOMIC DNA]</scope>
    <source>
        <strain evidence="3 4">ANC 4603</strain>
    </source>
</reference>
<feature type="signal peptide" evidence="2">
    <location>
        <begin position="1"/>
        <end position="23"/>
    </location>
</feature>
<evidence type="ECO:0000313" key="4">
    <source>
        <dbReference type="Proteomes" id="UP000186553"/>
    </source>
</evidence>
<sequence>MKTAIVYAVSSLLLLGTSASVLAEMQMGNNSVASMTPHRPPAPMHQPSYSKPQPSYPSHRPGYPNHRPHYPTRPLPSYPSRPYPPYPQSGVSLHYQAPTTIIQNSQSYSWVNGDPNVAHIESSTHVVITDWRRLGLPAPPNGMYWILENGRYILVPNE</sequence>
<feature type="compositionally biased region" description="Low complexity" evidence="1">
    <location>
        <begin position="46"/>
        <end position="58"/>
    </location>
</feature>
<feature type="compositionally biased region" description="Pro residues" evidence="1">
    <location>
        <begin position="71"/>
        <end position="83"/>
    </location>
</feature>
<dbReference type="Gene3D" id="3.10.450.160">
    <property type="entry name" value="inner membrane protein cigr"/>
    <property type="match status" value="1"/>
</dbReference>
<comment type="caution">
    <text evidence="3">The sequence shown here is derived from an EMBL/GenBank/DDBJ whole genome shotgun (WGS) entry which is preliminary data.</text>
</comment>